<comment type="caution">
    <text evidence="2">The sequence shown here is derived from an EMBL/GenBank/DDBJ whole genome shotgun (WGS) entry which is preliminary data.</text>
</comment>
<dbReference type="EMBL" id="JADYXP020000018">
    <property type="protein sequence ID" value="KAL0106197.1"/>
    <property type="molecule type" value="Genomic_DNA"/>
</dbReference>
<evidence type="ECO:0000313" key="2">
    <source>
        <dbReference type="EMBL" id="KAL0106197.1"/>
    </source>
</evidence>
<feature type="compositionally biased region" description="Basic and acidic residues" evidence="1">
    <location>
        <begin position="12"/>
        <end position="28"/>
    </location>
</feature>
<protein>
    <submittedName>
        <fullName evidence="2">Uncharacterized protein</fullName>
    </submittedName>
</protein>
<sequence length="92" mass="10655">MQLLCMRTMSHSRNEKFTDNRGRREEGGRKKKENYVSVQRGESRNDCSRAFRRRELIDGPHAGVGLLQRTGDTMTRACDRQRCAIIPEAVMK</sequence>
<evidence type="ECO:0000256" key="1">
    <source>
        <dbReference type="SAM" id="MobiDB-lite"/>
    </source>
</evidence>
<organism evidence="2 3">
    <name type="scientific">Cardiocondyla obscurior</name>
    <dbReference type="NCBI Taxonomy" id="286306"/>
    <lineage>
        <taxon>Eukaryota</taxon>
        <taxon>Metazoa</taxon>
        <taxon>Ecdysozoa</taxon>
        <taxon>Arthropoda</taxon>
        <taxon>Hexapoda</taxon>
        <taxon>Insecta</taxon>
        <taxon>Pterygota</taxon>
        <taxon>Neoptera</taxon>
        <taxon>Endopterygota</taxon>
        <taxon>Hymenoptera</taxon>
        <taxon>Apocrita</taxon>
        <taxon>Aculeata</taxon>
        <taxon>Formicoidea</taxon>
        <taxon>Formicidae</taxon>
        <taxon>Myrmicinae</taxon>
        <taxon>Cardiocondyla</taxon>
    </lineage>
</organism>
<name>A0AAW2EX05_9HYME</name>
<accession>A0AAW2EX05</accession>
<reference evidence="2 3" key="1">
    <citation type="submission" date="2023-03" db="EMBL/GenBank/DDBJ databases">
        <title>High recombination rates correlate with genetic variation in Cardiocondyla obscurior ants.</title>
        <authorList>
            <person name="Errbii M."/>
        </authorList>
    </citation>
    <scope>NUCLEOTIDE SEQUENCE [LARGE SCALE GENOMIC DNA]</scope>
    <source>
        <strain evidence="2">Alpha-2009</strain>
        <tissue evidence="2">Whole body</tissue>
    </source>
</reference>
<dbReference type="AlphaFoldDB" id="A0AAW2EX05"/>
<gene>
    <name evidence="2" type="ORF">PUN28_016125</name>
</gene>
<feature type="region of interest" description="Disordered" evidence="1">
    <location>
        <begin position="1"/>
        <end position="41"/>
    </location>
</feature>
<proteinExistence type="predicted"/>
<evidence type="ECO:0000313" key="3">
    <source>
        <dbReference type="Proteomes" id="UP001430953"/>
    </source>
</evidence>
<dbReference type="Proteomes" id="UP001430953">
    <property type="component" value="Unassembled WGS sequence"/>
</dbReference>
<keyword evidence="3" id="KW-1185">Reference proteome</keyword>